<dbReference type="GO" id="GO:0000166">
    <property type="term" value="F:nucleotide binding"/>
    <property type="evidence" value="ECO:0007669"/>
    <property type="project" value="UniProtKB-KW"/>
</dbReference>
<dbReference type="InterPro" id="IPR036322">
    <property type="entry name" value="WD40_repeat_dom_sf"/>
</dbReference>
<dbReference type="GO" id="GO:0004674">
    <property type="term" value="F:protein serine/threonine kinase activity"/>
    <property type="evidence" value="ECO:0007669"/>
    <property type="project" value="InterPro"/>
</dbReference>
<dbReference type="AlphaFoldDB" id="L1JKC7"/>
<dbReference type="Pfam" id="PF00400">
    <property type="entry name" value="WD40"/>
    <property type="match status" value="1"/>
</dbReference>
<dbReference type="PROSITE" id="PS50082">
    <property type="entry name" value="WD_REPEATS_2"/>
    <property type="match status" value="1"/>
</dbReference>
<keyword evidence="2" id="KW-0853">WD repeat</keyword>
<dbReference type="PaxDb" id="55529-EKX48614"/>
<dbReference type="KEGG" id="gtt:GUITHDRAFT_136711"/>
<dbReference type="GO" id="GO:0034271">
    <property type="term" value="C:phosphatidylinositol 3-kinase complex, class III, type I"/>
    <property type="evidence" value="ECO:0007669"/>
    <property type="project" value="TreeGrafter"/>
</dbReference>
<dbReference type="InterPro" id="IPR015943">
    <property type="entry name" value="WD40/YVTN_repeat-like_dom_sf"/>
</dbReference>
<gene>
    <name evidence="4" type="ORF">GUITHDRAFT_136711</name>
</gene>
<dbReference type="GO" id="GO:0071561">
    <property type="term" value="C:nucleus-vacuole junction"/>
    <property type="evidence" value="ECO:0007669"/>
    <property type="project" value="TreeGrafter"/>
</dbReference>
<organism evidence="4">
    <name type="scientific">Guillardia theta (strain CCMP2712)</name>
    <name type="common">Cryptophyte</name>
    <dbReference type="NCBI Taxonomy" id="905079"/>
    <lineage>
        <taxon>Eukaryota</taxon>
        <taxon>Cryptophyceae</taxon>
        <taxon>Pyrenomonadales</taxon>
        <taxon>Geminigeraceae</taxon>
        <taxon>Guillardia</taxon>
    </lineage>
</organism>
<dbReference type="Proteomes" id="UP000011087">
    <property type="component" value="Unassembled WGS sequence"/>
</dbReference>
<dbReference type="GO" id="GO:0034272">
    <property type="term" value="C:phosphatidylinositol 3-kinase complex, class III, type II"/>
    <property type="evidence" value="ECO:0007669"/>
    <property type="project" value="TreeGrafter"/>
</dbReference>
<dbReference type="GO" id="GO:0016236">
    <property type="term" value="P:macroautophagy"/>
    <property type="evidence" value="ECO:0007669"/>
    <property type="project" value="InterPro"/>
</dbReference>
<feature type="repeat" description="WD" evidence="2">
    <location>
        <begin position="252"/>
        <end position="286"/>
    </location>
</feature>
<evidence type="ECO:0000313" key="6">
    <source>
        <dbReference type="Proteomes" id="UP000011087"/>
    </source>
</evidence>
<evidence type="ECO:0000256" key="2">
    <source>
        <dbReference type="PROSITE-ProRule" id="PRU00221"/>
    </source>
</evidence>
<protein>
    <submittedName>
        <fullName evidence="4 5">Uncharacterized protein</fullName>
    </submittedName>
</protein>
<reference evidence="6" key="2">
    <citation type="submission" date="2012-11" db="EMBL/GenBank/DDBJ databases">
        <authorList>
            <person name="Kuo A."/>
            <person name="Curtis B.A."/>
            <person name="Tanifuji G."/>
            <person name="Burki F."/>
            <person name="Gruber A."/>
            <person name="Irimia M."/>
            <person name="Maruyama S."/>
            <person name="Arias M.C."/>
            <person name="Ball S.G."/>
            <person name="Gile G.H."/>
            <person name="Hirakawa Y."/>
            <person name="Hopkins J.F."/>
            <person name="Rensing S.A."/>
            <person name="Schmutz J."/>
            <person name="Symeonidi A."/>
            <person name="Elias M."/>
            <person name="Eveleigh R.J."/>
            <person name="Herman E.K."/>
            <person name="Klute M.J."/>
            <person name="Nakayama T."/>
            <person name="Obornik M."/>
            <person name="Reyes-Prieto A."/>
            <person name="Armbrust E.V."/>
            <person name="Aves S.J."/>
            <person name="Beiko R.G."/>
            <person name="Coutinho P."/>
            <person name="Dacks J.B."/>
            <person name="Durnford D.G."/>
            <person name="Fast N.M."/>
            <person name="Green B.R."/>
            <person name="Grisdale C."/>
            <person name="Hempe F."/>
            <person name="Henrissat B."/>
            <person name="Hoppner M.P."/>
            <person name="Ishida K.-I."/>
            <person name="Kim E."/>
            <person name="Koreny L."/>
            <person name="Kroth P.G."/>
            <person name="Liu Y."/>
            <person name="Malik S.-B."/>
            <person name="Maier U.G."/>
            <person name="McRose D."/>
            <person name="Mock T."/>
            <person name="Neilson J.A."/>
            <person name="Onodera N.T."/>
            <person name="Poole A.M."/>
            <person name="Pritham E.J."/>
            <person name="Richards T.A."/>
            <person name="Rocap G."/>
            <person name="Roy S.W."/>
            <person name="Sarai C."/>
            <person name="Schaack S."/>
            <person name="Shirato S."/>
            <person name="Slamovits C.H."/>
            <person name="Spencer D.F."/>
            <person name="Suzuki S."/>
            <person name="Worden A.Z."/>
            <person name="Zauner S."/>
            <person name="Barry K."/>
            <person name="Bell C."/>
            <person name="Bharti A.K."/>
            <person name="Crow J.A."/>
            <person name="Grimwood J."/>
            <person name="Kramer R."/>
            <person name="Lindquist E."/>
            <person name="Lucas S."/>
            <person name="Salamov A."/>
            <person name="McFadden G.I."/>
            <person name="Lane C.E."/>
            <person name="Keeling P.J."/>
            <person name="Gray M.W."/>
            <person name="Grigoriev I.V."/>
            <person name="Archibald J.M."/>
        </authorList>
    </citation>
    <scope>NUCLEOTIDE SEQUENCE</scope>
    <source>
        <strain evidence="6">CCMP2712</strain>
    </source>
</reference>
<dbReference type="GO" id="GO:0005770">
    <property type="term" value="C:late endosome"/>
    <property type="evidence" value="ECO:0007669"/>
    <property type="project" value="TreeGrafter"/>
</dbReference>
<dbReference type="EMBL" id="JH992985">
    <property type="protein sequence ID" value="EKX48614.1"/>
    <property type="molecule type" value="Genomic_DNA"/>
</dbReference>
<keyword evidence="1" id="KW-0547">Nucleotide-binding</keyword>
<dbReference type="PANTHER" id="PTHR17583:SF0">
    <property type="entry name" value="PHOSPHOINOSITIDE 3-KINASE REGULATORY SUBUNIT 4"/>
    <property type="match status" value="1"/>
</dbReference>
<evidence type="ECO:0000313" key="4">
    <source>
        <dbReference type="EMBL" id="EKX48614.1"/>
    </source>
</evidence>
<dbReference type="OrthoDB" id="242910at2759"/>
<dbReference type="PROSITE" id="PS50294">
    <property type="entry name" value="WD_REPEATS_REGION"/>
    <property type="match status" value="1"/>
</dbReference>
<feature type="region of interest" description="Disordered" evidence="3">
    <location>
        <begin position="1"/>
        <end position="25"/>
    </location>
</feature>
<dbReference type="GeneID" id="17305126"/>
<dbReference type="Gene3D" id="2.130.10.10">
    <property type="entry name" value="YVTN repeat-like/Quinoprotein amine dehydrogenase"/>
    <property type="match status" value="2"/>
</dbReference>
<evidence type="ECO:0000313" key="5">
    <source>
        <dbReference type="EnsemblProtists" id="EKX48614"/>
    </source>
</evidence>
<dbReference type="SUPFAM" id="SSF50978">
    <property type="entry name" value="WD40 repeat-like"/>
    <property type="match status" value="1"/>
</dbReference>
<sequence length="286" mass="31478">MEEEKEEEEKEDEGERESGDEEDEDPEVFQVCMSLGNDSNWFVVGTSRGYLLVYDMRFQLDVQWWRHPCQGEIHTVAQYQKLNAAWSSGGPHIVSAGGRNQGSEPSDDFGLRELDDLSLPEEGVRAVLSSPDGSYLLSGGRIYGKWGGQGRRYSMSGVGGLRGGDKEEGEEKRVKELTGAGGDIGIQQRDHTWSRRGGEFDILLDKVRHIVERRIPSTSAGNVGLKVRAPFAGSDARDGLSWGARGALAPPAEEHDDTVSQLAFLRSRHGSRILSSGWDGSVKVWA</sequence>
<reference evidence="5" key="3">
    <citation type="submission" date="2016-03" db="UniProtKB">
        <authorList>
            <consortium name="EnsemblProtists"/>
        </authorList>
    </citation>
    <scope>IDENTIFICATION</scope>
</reference>
<dbReference type="PANTHER" id="PTHR17583">
    <property type="entry name" value="PHOSPHOINOSITIDE 3-KINASE REGULATORY SUBUNIT 4"/>
    <property type="match status" value="1"/>
</dbReference>
<dbReference type="GO" id="GO:0045324">
    <property type="term" value="P:late endosome to vacuole transport"/>
    <property type="evidence" value="ECO:0007669"/>
    <property type="project" value="InterPro"/>
</dbReference>
<dbReference type="HOGENOM" id="CLU_974691_0_0_1"/>
<dbReference type="InterPro" id="IPR001680">
    <property type="entry name" value="WD40_rpt"/>
</dbReference>
<name>L1JKC7_GUITC</name>
<dbReference type="EnsemblProtists" id="EKX48614">
    <property type="protein sequence ID" value="EKX48614"/>
    <property type="gene ID" value="GUITHDRAFT_136711"/>
</dbReference>
<keyword evidence="6" id="KW-1185">Reference proteome</keyword>
<proteinExistence type="predicted"/>
<dbReference type="RefSeq" id="XP_005835594.1">
    <property type="nucleotide sequence ID" value="XM_005835537.1"/>
</dbReference>
<reference evidence="4 6" key="1">
    <citation type="journal article" date="2012" name="Nature">
        <title>Algal genomes reveal evolutionary mosaicism and the fate of nucleomorphs.</title>
        <authorList>
            <consortium name="DOE Joint Genome Institute"/>
            <person name="Curtis B.A."/>
            <person name="Tanifuji G."/>
            <person name="Burki F."/>
            <person name="Gruber A."/>
            <person name="Irimia M."/>
            <person name="Maruyama S."/>
            <person name="Arias M.C."/>
            <person name="Ball S.G."/>
            <person name="Gile G.H."/>
            <person name="Hirakawa Y."/>
            <person name="Hopkins J.F."/>
            <person name="Kuo A."/>
            <person name="Rensing S.A."/>
            <person name="Schmutz J."/>
            <person name="Symeonidi A."/>
            <person name="Elias M."/>
            <person name="Eveleigh R.J."/>
            <person name="Herman E.K."/>
            <person name="Klute M.J."/>
            <person name="Nakayama T."/>
            <person name="Obornik M."/>
            <person name="Reyes-Prieto A."/>
            <person name="Armbrust E.V."/>
            <person name="Aves S.J."/>
            <person name="Beiko R.G."/>
            <person name="Coutinho P."/>
            <person name="Dacks J.B."/>
            <person name="Durnford D.G."/>
            <person name="Fast N.M."/>
            <person name="Green B.R."/>
            <person name="Grisdale C.J."/>
            <person name="Hempel F."/>
            <person name="Henrissat B."/>
            <person name="Hoppner M.P."/>
            <person name="Ishida K."/>
            <person name="Kim E."/>
            <person name="Koreny L."/>
            <person name="Kroth P.G."/>
            <person name="Liu Y."/>
            <person name="Malik S.B."/>
            <person name="Maier U.G."/>
            <person name="McRose D."/>
            <person name="Mock T."/>
            <person name="Neilson J.A."/>
            <person name="Onodera N.T."/>
            <person name="Poole A.M."/>
            <person name="Pritham E.J."/>
            <person name="Richards T.A."/>
            <person name="Rocap G."/>
            <person name="Roy S.W."/>
            <person name="Sarai C."/>
            <person name="Schaack S."/>
            <person name="Shirato S."/>
            <person name="Slamovits C.H."/>
            <person name="Spencer D.F."/>
            <person name="Suzuki S."/>
            <person name="Worden A.Z."/>
            <person name="Zauner S."/>
            <person name="Barry K."/>
            <person name="Bell C."/>
            <person name="Bharti A.K."/>
            <person name="Crow J.A."/>
            <person name="Grimwood J."/>
            <person name="Kramer R."/>
            <person name="Lindquist E."/>
            <person name="Lucas S."/>
            <person name="Salamov A."/>
            <person name="McFadden G.I."/>
            <person name="Lane C.E."/>
            <person name="Keeling P.J."/>
            <person name="Gray M.W."/>
            <person name="Grigoriev I.V."/>
            <person name="Archibald J.M."/>
        </authorList>
    </citation>
    <scope>NUCLEOTIDE SEQUENCE</scope>
    <source>
        <strain evidence="4 6">CCMP2712</strain>
    </source>
</reference>
<dbReference type="GO" id="GO:0006623">
    <property type="term" value="P:protein targeting to vacuole"/>
    <property type="evidence" value="ECO:0007669"/>
    <property type="project" value="TreeGrafter"/>
</dbReference>
<accession>L1JKC7</accession>
<evidence type="ECO:0000256" key="3">
    <source>
        <dbReference type="SAM" id="MobiDB-lite"/>
    </source>
</evidence>
<dbReference type="InterPro" id="IPR045162">
    <property type="entry name" value="Vps15-like"/>
</dbReference>
<evidence type="ECO:0000256" key="1">
    <source>
        <dbReference type="ARBA" id="ARBA00022741"/>
    </source>
</evidence>